<dbReference type="FunFam" id="2.60.40.1180:FF:000007">
    <property type="entry name" value="Sucrose isomerase"/>
    <property type="match status" value="1"/>
</dbReference>
<evidence type="ECO:0000259" key="7">
    <source>
        <dbReference type="SMART" id="SM00642"/>
    </source>
</evidence>
<dbReference type="SUPFAM" id="SSF51445">
    <property type="entry name" value="(Trans)glycosidases"/>
    <property type="match status" value="1"/>
</dbReference>
<dbReference type="PATRIC" id="fig|1308866.3.peg.2667"/>
<dbReference type="GO" id="GO:0004574">
    <property type="term" value="F:oligo-1,6-glucosidase activity"/>
    <property type="evidence" value="ECO:0007669"/>
    <property type="project" value="UniProtKB-EC"/>
</dbReference>
<dbReference type="InterPro" id="IPR045857">
    <property type="entry name" value="O16G_dom_2"/>
</dbReference>
<sequence>MQQDWWKEAVVYQVYWRSFLDSDGDGYGDLEGVIKKLDYIKYLGIDVIWLNPCYESPDIDNGYDISSYQEIMDKAGTMEVFNRLLEEVHKRDMKLIMDLVVNHTSDQHYWFQESRKSTDNPYRDYYIWKPGRNGREPNNWRSYFTPSTWEYDEKTNEYYFHSFAVEQPDLNWENPAVRREIYQMMRYWLDKGIDGFRMDVINLLAKIPGFPDAEKPEDISYLGNNPGIHDYLQEMHEEVLKDYDIFTVGEIPFVTPEDGLLYVGEDRKELNTLFHFEVLDDMKSWDLLQFKSIQKRWYEGLWKRGWNSQFLNNHDHTRLVTRFGNDKEYRQQSATCFATLIHTLPGIPYVFQGEEIGMTGVRFNSIDEYNDIAMINEYKERVANGEDSNSVFEELVPFSRDNSRTPMQWNDEKNAGFTSGQPWIQVNPNYHEINVKKALDDPDSIFYYYQNLIEMRKRHSVMTYGEYHPILEDHPTIYAYYRVDENEKWFILLNLSEEDTSFSFTENKVFVKQLVIHNYPVKQDSANSIRLRPYEARVYTI</sequence>
<dbReference type="Pfam" id="PF23915">
    <property type="entry name" value="SusG_C"/>
    <property type="match status" value="1"/>
</dbReference>
<evidence type="ECO:0000313" key="8">
    <source>
        <dbReference type="EMBL" id="ENH95996.1"/>
    </source>
</evidence>
<dbReference type="GO" id="GO:0005737">
    <property type="term" value="C:cytoplasm"/>
    <property type="evidence" value="ECO:0007669"/>
    <property type="project" value="UniProtKB-SubCell"/>
</dbReference>
<feature type="domain" description="Glycosyl hydrolase family 13 catalytic" evidence="7">
    <location>
        <begin position="13"/>
        <end position="404"/>
    </location>
</feature>
<keyword evidence="9" id="KW-1185">Reference proteome</keyword>
<dbReference type="STRING" id="1308866.J416_13204"/>
<evidence type="ECO:0000256" key="2">
    <source>
        <dbReference type="ARBA" id="ARBA00008061"/>
    </source>
</evidence>
<dbReference type="GO" id="GO:0004556">
    <property type="term" value="F:alpha-amylase activity"/>
    <property type="evidence" value="ECO:0007669"/>
    <property type="project" value="TreeGrafter"/>
</dbReference>
<comment type="similarity">
    <text evidence="2">Belongs to the glycosyl hydrolase 13 family.</text>
</comment>
<dbReference type="Pfam" id="PF00128">
    <property type="entry name" value="Alpha-amylase"/>
    <property type="match status" value="1"/>
</dbReference>
<name>N4WS45_9BACI</name>
<evidence type="ECO:0000256" key="5">
    <source>
        <dbReference type="ARBA" id="ARBA00036217"/>
    </source>
</evidence>
<evidence type="ECO:0000256" key="6">
    <source>
        <dbReference type="ARBA" id="ARBA00038939"/>
    </source>
</evidence>
<dbReference type="AlphaFoldDB" id="N4WS45"/>
<dbReference type="RefSeq" id="WP_003473074.1">
    <property type="nucleotide sequence ID" value="NZ_APML01000066.1"/>
</dbReference>
<dbReference type="PANTHER" id="PTHR10357">
    <property type="entry name" value="ALPHA-AMYLASE FAMILY MEMBER"/>
    <property type="match status" value="1"/>
</dbReference>
<dbReference type="eggNOG" id="COG0366">
    <property type="taxonomic scope" value="Bacteria"/>
</dbReference>
<dbReference type="InterPro" id="IPR006047">
    <property type="entry name" value="GH13_cat_dom"/>
</dbReference>
<organism evidence="8 9">
    <name type="scientific">Gracilibacillus halophilus YIM-C55.5</name>
    <dbReference type="NCBI Taxonomy" id="1308866"/>
    <lineage>
        <taxon>Bacteria</taxon>
        <taxon>Bacillati</taxon>
        <taxon>Bacillota</taxon>
        <taxon>Bacilli</taxon>
        <taxon>Bacillales</taxon>
        <taxon>Bacillaceae</taxon>
        <taxon>Gracilibacillus</taxon>
    </lineage>
</organism>
<dbReference type="Gene3D" id="2.60.40.1180">
    <property type="entry name" value="Golgi alpha-mannosidase II"/>
    <property type="match status" value="1"/>
</dbReference>
<accession>N4WS45</accession>
<gene>
    <name evidence="8" type="ORF">J416_13204</name>
</gene>
<evidence type="ECO:0000313" key="9">
    <source>
        <dbReference type="Proteomes" id="UP000012283"/>
    </source>
</evidence>
<comment type="catalytic activity">
    <reaction evidence="5">
        <text>Hydrolysis of (1-&gt;6)-alpha-D-glucosidic linkages in some oligosaccharides produced from starch and glycogen by alpha-amylase, and in isomaltose.</text>
        <dbReference type="EC" id="3.2.1.10"/>
    </reaction>
</comment>
<reference evidence="8 9" key="1">
    <citation type="submission" date="2013-03" db="EMBL/GenBank/DDBJ databases">
        <title>Draft genome sequence of Gracibacillus halophilus YIM-C55.5, a moderately halophilic and thermophilic organism from the Xiaochaidamu salt lake.</title>
        <authorList>
            <person name="Sugumar T."/>
            <person name="Polireddy D.R."/>
            <person name="Antony A."/>
            <person name="Madhava Y.R."/>
            <person name="Sivakumar N."/>
        </authorList>
    </citation>
    <scope>NUCLEOTIDE SEQUENCE [LARGE SCALE GENOMIC DNA]</scope>
    <source>
        <strain evidence="8 9">YIM-C55.5</strain>
    </source>
</reference>
<dbReference type="Proteomes" id="UP000012283">
    <property type="component" value="Unassembled WGS sequence"/>
</dbReference>
<dbReference type="CDD" id="cd11333">
    <property type="entry name" value="AmyAc_SI_OligoGlu_DGase"/>
    <property type="match status" value="1"/>
</dbReference>
<dbReference type="NCBIfam" id="NF008183">
    <property type="entry name" value="PRK10933.1"/>
    <property type="match status" value="1"/>
</dbReference>
<dbReference type="EC" id="3.2.1.10" evidence="6"/>
<evidence type="ECO:0000256" key="1">
    <source>
        <dbReference type="ARBA" id="ARBA00004496"/>
    </source>
</evidence>
<dbReference type="SUPFAM" id="SSF51011">
    <property type="entry name" value="Glycosyl hydrolase domain"/>
    <property type="match status" value="1"/>
</dbReference>
<dbReference type="PANTHER" id="PTHR10357:SF184">
    <property type="entry name" value="OLIGO-1,6-GLUCOSIDASE 1"/>
    <property type="match status" value="1"/>
</dbReference>
<keyword evidence="3" id="KW-0378">Hydrolase</keyword>
<dbReference type="Gene3D" id="3.20.20.80">
    <property type="entry name" value="Glycosidases"/>
    <property type="match status" value="1"/>
</dbReference>
<dbReference type="InterPro" id="IPR013780">
    <property type="entry name" value="Glyco_hydro_b"/>
</dbReference>
<comment type="caution">
    <text evidence="8">The sequence shown here is derived from an EMBL/GenBank/DDBJ whole genome shotgun (WGS) entry which is preliminary data.</text>
</comment>
<dbReference type="FunFam" id="3.90.400.10:FF:000002">
    <property type="entry name" value="Sucrose isomerase"/>
    <property type="match status" value="1"/>
</dbReference>
<proteinExistence type="inferred from homology"/>
<keyword evidence="4" id="KW-0326">Glycosidase</keyword>
<evidence type="ECO:0000256" key="4">
    <source>
        <dbReference type="ARBA" id="ARBA00023295"/>
    </source>
</evidence>
<comment type="subcellular location">
    <subcellularLocation>
        <location evidence="1">Cytoplasm</location>
    </subcellularLocation>
</comment>
<dbReference type="FunFam" id="3.20.20.80:FF:000064">
    <property type="entry name" value="Oligo-1,6-glucosidase"/>
    <property type="match status" value="1"/>
</dbReference>
<protein>
    <recommendedName>
        <fullName evidence="6">oligo-1,6-glucosidase</fullName>
        <ecNumber evidence="6">3.2.1.10</ecNumber>
    </recommendedName>
</protein>
<dbReference type="GO" id="GO:0009313">
    <property type="term" value="P:oligosaccharide catabolic process"/>
    <property type="evidence" value="ECO:0007669"/>
    <property type="project" value="TreeGrafter"/>
</dbReference>
<dbReference type="OrthoDB" id="9805159at2"/>
<evidence type="ECO:0000256" key="3">
    <source>
        <dbReference type="ARBA" id="ARBA00022801"/>
    </source>
</evidence>
<dbReference type="InterPro" id="IPR017853">
    <property type="entry name" value="GH"/>
</dbReference>
<dbReference type="InterPro" id="IPR056300">
    <property type="entry name" value="SusG-like_C"/>
</dbReference>
<dbReference type="EMBL" id="APML01000066">
    <property type="protein sequence ID" value="ENH95996.1"/>
    <property type="molecule type" value="Genomic_DNA"/>
</dbReference>
<dbReference type="Gene3D" id="3.90.400.10">
    <property type="entry name" value="Oligo-1,6-glucosidase, Domain 2"/>
    <property type="match status" value="1"/>
</dbReference>
<dbReference type="SMART" id="SM00642">
    <property type="entry name" value="Aamy"/>
    <property type="match status" value="1"/>
</dbReference>